<keyword evidence="8 13" id="KW-0732">Signal</keyword>
<evidence type="ECO:0000256" key="2">
    <source>
        <dbReference type="ARBA" id="ARBA00001947"/>
    </source>
</evidence>
<comment type="similarity">
    <text evidence="4">Belongs to the metallo-beta-lactamase superfamily. Class-B beta-lactamase family.</text>
</comment>
<organism evidence="15 16">
    <name type="scientific">Catalinimonas alkaloidigena</name>
    <dbReference type="NCBI Taxonomy" id="1075417"/>
    <lineage>
        <taxon>Bacteria</taxon>
        <taxon>Pseudomonadati</taxon>
        <taxon>Bacteroidota</taxon>
        <taxon>Cytophagia</taxon>
        <taxon>Cytophagales</taxon>
        <taxon>Catalimonadaceae</taxon>
        <taxon>Catalinimonas</taxon>
    </lineage>
</organism>
<keyword evidence="9" id="KW-0574">Periplasm</keyword>
<dbReference type="CDD" id="cd16302">
    <property type="entry name" value="CcrA-like_MBL-B1"/>
    <property type="match status" value="1"/>
</dbReference>
<evidence type="ECO:0000313" key="16">
    <source>
        <dbReference type="Proteomes" id="UP000198510"/>
    </source>
</evidence>
<dbReference type="GO" id="GO:0017001">
    <property type="term" value="P:antibiotic catabolic process"/>
    <property type="evidence" value="ECO:0007669"/>
    <property type="project" value="InterPro"/>
</dbReference>
<dbReference type="InterPro" id="IPR050855">
    <property type="entry name" value="NDM-1-like"/>
</dbReference>
<sequence>MNTTWKLLSLGVLLLGCNSAGTTQDPHYYSSETLLIQPVSEHAYQHISYLNTESFGKVACNGMIVVDDGEALIFDTPADEPASEELLRWVETKLHAKVKAIVPTHFHADCLAGLEVFHRRQIPSYASHATIQLATANGSAVPQNGFDRTLELEVGDEKVVTEFFGEGHTKDNVVAYVPDDEVVFGGCLIKEVDASKGNLEDANVAAWPQTVTALKSAHPDLNVVIPGHGASGGIELLDYTVQLFTPEATN</sequence>
<keyword evidence="12" id="KW-0046">Antibiotic resistance</keyword>
<dbReference type="InterPro" id="IPR036866">
    <property type="entry name" value="RibonucZ/Hydroxyglut_hydro"/>
</dbReference>
<dbReference type="PANTHER" id="PTHR42951:SF4">
    <property type="entry name" value="ACYL-COENZYME A THIOESTERASE MBLAC2"/>
    <property type="match status" value="1"/>
</dbReference>
<dbReference type="InterPro" id="IPR058199">
    <property type="entry name" value="BlaB//VIM/IMP-1"/>
</dbReference>
<feature type="domain" description="Metallo-beta-lactamase" evidence="14">
    <location>
        <begin position="59"/>
        <end position="228"/>
    </location>
</feature>
<dbReference type="EMBL" id="FNFO01000001">
    <property type="protein sequence ID" value="SDJ83936.1"/>
    <property type="molecule type" value="Genomic_DNA"/>
</dbReference>
<dbReference type="AlphaFoldDB" id="A0A1G8X0U8"/>
<dbReference type="InterPro" id="IPR001279">
    <property type="entry name" value="Metallo-B-lactamas"/>
</dbReference>
<dbReference type="PROSITE" id="PS00744">
    <property type="entry name" value="BETA_LACTAMASE_B_2"/>
    <property type="match status" value="1"/>
</dbReference>
<keyword evidence="7" id="KW-0479">Metal-binding</keyword>
<dbReference type="PANTHER" id="PTHR42951">
    <property type="entry name" value="METALLO-BETA-LACTAMASE DOMAIN-CONTAINING"/>
    <property type="match status" value="1"/>
</dbReference>
<accession>A0A1G8X0U8</accession>
<dbReference type="GO" id="GO:0008800">
    <property type="term" value="F:beta-lactamase activity"/>
    <property type="evidence" value="ECO:0007669"/>
    <property type="project" value="UniProtKB-EC"/>
</dbReference>
<evidence type="ECO:0000256" key="5">
    <source>
        <dbReference type="ARBA" id="ARBA00011245"/>
    </source>
</evidence>
<evidence type="ECO:0000256" key="12">
    <source>
        <dbReference type="ARBA" id="ARBA00023251"/>
    </source>
</evidence>
<evidence type="ECO:0000256" key="10">
    <source>
        <dbReference type="ARBA" id="ARBA00022801"/>
    </source>
</evidence>
<dbReference type="GO" id="GO:0046677">
    <property type="term" value="P:response to antibiotic"/>
    <property type="evidence" value="ECO:0007669"/>
    <property type="project" value="UniProtKB-KW"/>
</dbReference>
<proteinExistence type="inferred from homology"/>
<evidence type="ECO:0000256" key="13">
    <source>
        <dbReference type="SAM" id="SignalP"/>
    </source>
</evidence>
<comment type="catalytic activity">
    <reaction evidence="1">
        <text>a beta-lactam + H2O = a substituted beta-amino acid</text>
        <dbReference type="Rhea" id="RHEA:20401"/>
        <dbReference type="ChEBI" id="CHEBI:15377"/>
        <dbReference type="ChEBI" id="CHEBI:35627"/>
        <dbReference type="ChEBI" id="CHEBI:140347"/>
        <dbReference type="EC" id="3.5.2.6"/>
    </reaction>
</comment>
<dbReference type="InterPro" id="IPR001018">
    <property type="entry name" value="Beta-lactamase_class-B_CS"/>
</dbReference>
<dbReference type="NCBIfam" id="NF033088">
    <property type="entry name" value="bla_subclass_B1"/>
    <property type="match status" value="1"/>
</dbReference>
<evidence type="ECO:0000256" key="3">
    <source>
        <dbReference type="ARBA" id="ARBA00004418"/>
    </source>
</evidence>
<evidence type="ECO:0000256" key="7">
    <source>
        <dbReference type="ARBA" id="ARBA00022723"/>
    </source>
</evidence>
<keyword evidence="10" id="KW-0378">Hydrolase</keyword>
<dbReference type="PROSITE" id="PS51257">
    <property type="entry name" value="PROKAR_LIPOPROTEIN"/>
    <property type="match status" value="1"/>
</dbReference>
<evidence type="ECO:0000256" key="6">
    <source>
        <dbReference type="ARBA" id="ARBA00012865"/>
    </source>
</evidence>
<evidence type="ECO:0000256" key="1">
    <source>
        <dbReference type="ARBA" id="ARBA00001526"/>
    </source>
</evidence>
<comment type="cofactor">
    <cofactor evidence="2">
        <name>Zn(2+)</name>
        <dbReference type="ChEBI" id="CHEBI:29105"/>
    </cofactor>
</comment>
<comment type="subcellular location">
    <subcellularLocation>
        <location evidence="3">Periplasm</location>
    </subcellularLocation>
</comment>
<feature type="signal peptide" evidence="13">
    <location>
        <begin position="1"/>
        <end position="22"/>
    </location>
</feature>
<evidence type="ECO:0000256" key="11">
    <source>
        <dbReference type="ARBA" id="ARBA00022833"/>
    </source>
</evidence>
<feature type="chain" id="PRO_5011557809" description="beta-lactamase" evidence="13">
    <location>
        <begin position="23"/>
        <end position="250"/>
    </location>
</feature>
<dbReference type="GO" id="GO:0008270">
    <property type="term" value="F:zinc ion binding"/>
    <property type="evidence" value="ECO:0007669"/>
    <property type="project" value="InterPro"/>
</dbReference>
<keyword evidence="16" id="KW-1185">Reference proteome</keyword>
<dbReference type="GO" id="GO:0042597">
    <property type="term" value="C:periplasmic space"/>
    <property type="evidence" value="ECO:0007669"/>
    <property type="project" value="UniProtKB-SubCell"/>
</dbReference>
<keyword evidence="11" id="KW-0862">Zinc</keyword>
<evidence type="ECO:0000256" key="9">
    <source>
        <dbReference type="ARBA" id="ARBA00022764"/>
    </source>
</evidence>
<dbReference type="Gene3D" id="3.60.15.10">
    <property type="entry name" value="Ribonuclease Z/Hydroxyacylglutathione hydrolase-like"/>
    <property type="match status" value="1"/>
</dbReference>
<dbReference type="SMART" id="SM00849">
    <property type="entry name" value="Lactamase_B"/>
    <property type="match status" value="1"/>
</dbReference>
<dbReference type="Proteomes" id="UP000198510">
    <property type="component" value="Unassembled WGS sequence"/>
</dbReference>
<evidence type="ECO:0000313" key="15">
    <source>
        <dbReference type="EMBL" id="SDJ83936.1"/>
    </source>
</evidence>
<dbReference type="RefSeq" id="WP_089678064.1">
    <property type="nucleotide sequence ID" value="NZ_FNFO01000001.1"/>
</dbReference>
<comment type="subunit">
    <text evidence="5">Monomer.</text>
</comment>
<evidence type="ECO:0000256" key="8">
    <source>
        <dbReference type="ARBA" id="ARBA00022729"/>
    </source>
</evidence>
<dbReference type="STRING" id="1075417.SAMN05421823_101229"/>
<gene>
    <name evidence="15" type="ORF">SAMN05421823_101229</name>
</gene>
<evidence type="ECO:0000259" key="14">
    <source>
        <dbReference type="SMART" id="SM00849"/>
    </source>
</evidence>
<dbReference type="EC" id="3.5.2.6" evidence="6"/>
<evidence type="ECO:0000256" key="4">
    <source>
        <dbReference type="ARBA" id="ARBA00005250"/>
    </source>
</evidence>
<reference evidence="15 16" key="1">
    <citation type="submission" date="2016-10" db="EMBL/GenBank/DDBJ databases">
        <authorList>
            <person name="de Groot N.N."/>
        </authorList>
    </citation>
    <scope>NUCLEOTIDE SEQUENCE [LARGE SCALE GENOMIC DNA]</scope>
    <source>
        <strain evidence="15 16">DSM 25186</strain>
    </source>
</reference>
<dbReference type="Pfam" id="PF00753">
    <property type="entry name" value="Lactamase_B"/>
    <property type="match status" value="1"/>
</dbReference>
<name>A0A1G8X0U8_9BACT</name>
<dbReference type="SUPFAM" id="SSF56281">
    <property type="entry name" value="Metallo-hydrolase/oxidoreductase"/>
    <property type="match status" value="1"/>
</dbReference>
<dbReference type="OrthoDB" id="9769598at2"/>
<protein>
    <recommendedName>
        <fullName evidence="6">beta-lactamase</fullName>
        <ecNumber evidence="6">3.5.2.6</ecNumber>
    </recommendedName>
</protein>